<dbReference type="Proteomes" id="UP000177925">
    <property type="component" value="Unassembled WGS sequence"/>
</dbReference>
<dbReference type="EMBL" id="MFSS01000093">
    <property type="protein sequence ID" value="OGI42303.1"/>
    <property type="molecule type" value="Genomic_DNA"/>
</dbReference>
<proteinExistence type="predicted"/>
<dbReference type="STRING" id="1817758.A2150_07195"/>
<evidence type="ECO:0000259" key="2">
    <source>
        <dbReference type="Pfam" id="PF01882"/>
    </source>
</evidence>
<evidence type="ECO:0000313" key="3">
    <source>
        <dbReference type="EMBL" id="OGI42303.1"/>
    </source>
</evidence>
<evidence type="ECO:0000256" key="1">
    <source>
        <dbReference type="SAM" id="Phobius"/>
    </source>
</evidence>
<comment type="caution">
    <text evidence="3">The sequence shown here is derived from an EMBL/GenBank/DDBJ whole genome shotgun (WGS) entry which is preliminary data.</text>
</comment>
<reference evidence="3 4" key="1">
    <citation type="journal article" date="2016" name="Nat. Commun.">
        <title>Thousands of microbial genomes shed light on interconnected biogeochemical processes in an aquifer system.</title>
        <authorList>
            <person name="Anantharaman K."/>
            <person name="Brown C.T."/>
            <person name="Hug L.A."/>
            <person name="Sharon I."/>
            <person name="Castelle C.J."/>
            <person name="Probst A.J."/>
            <person name="Thomas B.C."/>
            <person name="Singh A."/>
            <person name="Wilkins M.J."/>
            <person name="Karaoz U."/>
            <person name="Brodie E.L."/>
            <person name="Williams K.H."/>
            <person name="Hubbard S.S."/>
            <person name="Banfield J.F."/>
        </authorList>
    </citation>
    <scope>NUCLEOTIDE SEQUENCE [LARGE SCALE GENOMIC DNA]</scope>
</reference>
<dbReference type="InterPro" id="IPR002881">
    <property type="entry name" value="DUF58"/>
</dbReference>
<dbReference type="AlphaFoldDB" id="A0A1F6TB04"/>
<dbReference type="PANTHER" id="PTHR34351:SF2">
    <property type="entry name" value="DUF58 DOMAIN-CONTAINING PROTEIN"/>
    <property type="match status" value="1"/>
</dbReference>
<feature type="domain" description="DUF58" evidence="2">
    <location>
        <begin position="200"/>
        <end position="347"/>
    </location>
</feature>
<protein>
    <recommendedName>
        <fullName evidence="2">DUF58 domain-containing protein</fullName>
    </recommendedName>
</protein>
<dbReference type="Pfam" id="PF01882">
    <property type="entry name" value="DUF58"/>
    <property type="match status" value="1"/>
</dbReference>
<accession>A0A1F6TB04</accession>
<organism evidence="3 4">
    <name type="scientific">Candidatus Muproteobacteria bacterium RBG_16_64_11</name>
    <dbReference type="NCBI Taxonomy" id="1817758"/>
    <lineage>
        <taxon>Bacteria</taxon>
        <taxon>Pseudomonadati</taxon>
        <taxon>Pseudomonadota</taxon>
        <taxon>Candidatus Muproteobacteria</taxon>
    </lineage>
</organism>
<keyword evidence="1" id="KW-0812">Transmembrane</keyword>
<dbReference type="PANTHER" id="PTHR34351">
    <property type="entry name" value="SLR1927 PROTEIN-RELATED"/>
    <property type="match status" value="1"/>
</dbReference>
<keyword evidence="1" id="KW-1133">Transmembrane helix</keyword>
<keyword evidence="1" id="KW-0472">Membrane</keyword>
<feature type="transmembrane region" description="Helical" evidence="1">
    <location>
        <begin position="31"/>
        <end position="52"/>
    </location>
</feature>
<name>A0A1F6TB04_9PROT</name>
<gene>
    <name evidence="3" type="ORF">A2150_07195</name>
</gene>
<evidence type="ECO:0000313" key="4">
    <source>
        <dbReference type="Proteomes" id="UP000177925"/>
    </source>
</evidence>
<sequence>MERYLTKQRLLFLLAAFILFAAWNRGLNLLYGMFALLVATTLLAHLFPRLMLRGISVNRNYPKSIIEGELLSLEVTLVNRSVFARRMIEVVDRVPPAAEDERYPMSFVAKLAGRERRNYRYELRCDLRGEHSLGPLTVRSGFPLGIVTHERLLPDTVSNLLVYPSMFPIVSLPLAASGNLPLRGAVAVSRAGGSEDFSGTREYRRGDSPRFIHWPSTARHGEMIVKEFEMRAATEVTIVLDLHKHAQIGRGKESTLEYAVKIAASITRYVLAQGHDVQFMASGAKPWFVPAGRGVAQLARMLEVLARVQADGDIYYSRAVERAVETMREGAAAILIFADYERDISGQLRALALLRARRIKPLCVFLNRRSFGAMRTVGGKEGAVGAAEFHRRFVAEGVPSYLVSMGDSLERVFSR</sequence>